<dbReference type="PROSITE" id="PS50011">
    <property type="entry name" value="PROTEIN_KINASE_DOM"/>
    <property type="match status" value="1"/>
</dbReference>
<dbReference type="PANTHER" id="PTHR44329:SF261">
    <property type="entry name" value="ZINC FINGER CONTAINING PROTEIN KINASE-RELATED"/>
    <property type="match status" value="1"/>
</dbReference>
<evidence type="ECO:0000256" key="2">
    <source>
        <dbReference type="ARBA" id="ARBA00023242"/>
    </source>
</evidence>
<evidence type="ECO:0000256" key="1">
    <source>
        <dbReference type="ARBA" id="ARBA00004123"/>
    </source>
</evidence>
<dbReference type="InterPro" id="IPR011009">
    <property type="entry name" value="Kinase-like_dom_sf"/>
</dbReference>
<dbReference type="SUPFAM" id="SSF47762">
    <property type="entry name" value="PAH2 domain"/>
    <property type="match status" value="1"/>
</dbReference>
<proteinExistence type="predicted"/>
<reference evidence="6 7" key="1">
    <citation type="submission" date="2020-07" db="EMBL/GenBank/DDBJ databases">
        <title>Comparative genomics of pyrophilous fungi reveals a link between fire events and developmental genes.</title>
        <authorList>
            <consortium name="DOE Joint Genome Institute"/>
            <person name="Steindorff A.S."/>
            <person name="Carver A."/>
            <person name="Calhoun S."/>
            <person name="Stillman K."/>
            <person name="Liu H."/>
            <person name="Lipzen A."/>
            <person name="Pangilinan J."/>
            <person name="Labutti K."/>
            <person name="Bruns T.D."/>
            <person name="Grigoriev I.V."/>
        </authorList>
    </citation>
    <scope>NUCLEOTIDE SEQUENCE [LARGE SCALE GENOMIC DNA]</scope>
    <source>
        <strain evidence="6 7">CBS 144469</strain>
    </source>
</reference>
<dbReference type="SUPFAM" id="SSF56112">
    <property type="entry name" value="Protein kinase-like (PK-like)"/>
    <property type="match status" value="1"/>
</dbReference>
<comment type="caution">
    <text evidence="6">The sequence shown here is derived from an EMBL/GenBank/DDBJ whole genome shotgun (WGS) entry which is preliminary data.</text>
</comment>
<dbReference type="Gene3D" id="1.10.510.10">
    <property type="entry name" value="Transferase(Phosphotransferase) domain 1"/>
    <property type="match status" value="1"/>
</dbReference>
<organism evidence="6 7">
    <name type="scientific">Ephemerocybe angulata</name>
    <dbReference type="NCBI Taxonomy" id="980116"/>
    <lineage>
        <taxon>Eukaryota</taxon>
        <taxon>Fungi</taxon>
        <taxon>Dikarya</taxon>
        <taxon>Basidiomycota</taxon>
        <taxon>Agaricomycotina</taxon>
        <taxon>Agaricomycetes</taxon>
        <taxon>Agaricomycetidae</taxon>
        <taxon>Agaricales</taxon>
        <taxon>Agaricineae</taxon>
        <taxon>Psathyrellaceae</taxon>
        <taxon>Ephemerocybe</taxon>
    </lineage>
</organism>
<name>A0A8H6M3B8_9AGAR</name>
<dbReference type="PANTHER" id="PTHR44329">
    <property type="entry name" value="SERINE/THREONINE-PROTEIN KINASE TNNI3K-RELATED"/>
    <property type="match status" value="1"/>
</dbReference>
<dbReference type="GO" id="GO:0004674">
    <property type="term" value="F:protein serine/threonine kinase activity"/>
    <property type="evidence" value="ECO:0007669"/>
    <property type="project" value="TreeGrafter"/>
</dbReference>
<dbReference type="Proteomes" id="UP000521943">
    <property type="component" value="Unassembled WGS sequence"/>
</dbReference>
<dbReference type="GO" id="GO:0005524">
    <property type="term" value="F:ATP binding"/>
    <property type="evidence" value="ECO:0007669"/>
    <property type="project" value="InterPro"/>
</dbReference>
<dbReference type="EMBL" id="JACGCI010000041">
    <property type="protein sequence ID" value="KAF6753020.1"/>
    <property type="molecule type" value="Genomic_DNA"/>
</dbReference>
<accession>A0A8H6M3B8</accession>
<comment type="subcellular location">
    <subcellularLocation>
        <location evidence="1 3">Nucleus</location>
    </subcellularLocation>
</comment>
<dbReference type="GO" id="GO:0005634">
    <property type="term" value="C:nucleus"/>
    <property type="evidence" value="ECO:0007669"/>
    <property type="project" value="UniProtKB-SubCell"/>
</dbReference>
<dbReference type="AlphaFoldDB" id="A0A8H6M3B8"/>
<keyword evidence="6" id="KW-0808">Transferase</keyword>
<dbReference type="PROSITE" id="PS00108">
    <property type="entry name" value="PROTEIN_KINASE_ST"/>
    <property type="match status" value="1"/>
</dbReference>
<evidence type="ECO:0000313" key="7">
    <source>
        <dbReference type="Proteomes" id="UP000521943"/>
    </source>
</evidence>
<dbReference type="InterPro" id="IPR008271">
    <property type="entry name" value="Ser/Thr_kinase_AS"/>
</dbReference>
<feature type="compositionally biased region" description="Basic and acidic residues" evidence="4">
    <location>
        <begin position="553"/>
        <end position="562"/>
    </location>
</feature>
<dbReference type="OrthoDB" id="346907at2759"/>
<keyword evidence="2 3" id="KW-0539">Nucleus</keyword>
<evidence type="ECO:0000256" key="3">
    <source>
        <dbReference type="PROSITE-ProRule" id="PRU00810"/>
    </source>
</evidence>
<feature type="compositionally biased region" description="Polar residues" evidence="4">
    <location>
        <begin position="589"/>
        <end position="599"/>
    </location>
</feature>
<feature type="domain" description="Protein kinase" evidence="5">
    <location>
        <begin position="191"/>
        <end position="476"/>
    </location>
</feature>
<dbReference type="InterPro" id="IPR000719">
    <property type="entry name" value="Prot_kinase_dom"/>
</dbReference>
<keyword evidence="7" id="KW-1185">Reference proteome</keyword>
<keyword evidence="6" id="KW-0418">Kinase</keyword>
<dbReference type="InterPro" id="IPR051681">
    <property type="entry name" value="Ser/Thr_Kinases-Pseudokinases"/>
</dbReference>
<protein>
    <submittedName>
        <fullName evidence="6">Kinase-like domain-containing protein</fullName>
    </submittedName>
</protein>
<evidence type="ECO:0000256" key="4">
    <source>
        <dbReference type="SAM" id="MobiDB-lite"/>
    </source>
</evidence>
<dbReference type="InterPro" id="IPR036600">
    <property type="entry name" value="PAH_sf"/>
</dbReference>
<sequence length="710" mass="79737">MNLRNLDAPDAVTYLDDVKAYLLDDPASFSVFVQQLGCLLHGNSSQISFERAIVAIANILRDNPPLFNGVNALLRNGDRVECPSAGDANGQVGLFVLGSRPVAVGMPVSTDELLGVLERSLDVWRVLLRRRELGMEYFACLAQLLQVLLDDDSSLGSVQKATVYRCLRDLGDVYSILPPSMFLNHVRHQGKAELQMKQGGASSDIFMSVIKGTPICFRVLRMYDVPEEEREVLYKKFCKEVLVWRQLKHPNVLPFLGANTESFKPRFCFLSYWMNHGSITAYLRKHPGHDRLAAVHDIVSGIDYLHHLDPPVTHNDLKGANILVTDELACCLADFGLSSILESQRMGNKSMSWGGSVCWMAPELMTCEDERERIDRKAGDIFSLGCTIYEIYTGNPPHYQCHNLANVIFAVSFERKRPEVPPANPPPNSWRSAVNHGAGGWTEAELDLWWLVQQCWAHEPTQRPEIHLVKANVEGLRNMDRRARGIKVGKGEGSMRVHGGERRSPRPSKVVGAVEVDVSVVEAGQRARAREWVERERGILEEAQPSMGHRKRYTEEQRRPPFDETTESVCDRYPTPLPTTRLVGDKRYTQPSGSSSQLQRMKPEAEGGLTQWTRARPPSPHPRIIRHKTVISLGLPSPPLTPSNSDTSEPSPSNISSGNNCPLDLDVEWKRSSPKQSYMRPAEPRVAVFRRESRPLRPAHLRYAIVIESD</sequence>
<evidence type="ECO:0000259" key="5">
    <source>
        <dbReference type="PROSITE" id="PS50011"/>
    </source>
</evidence>
<dbReference type="SMART" id="SM00220">
    <property type="entry name" value="S_TKc"/>
    <property type="match status" value="1"/>
</dbReference>
<gene>
    <name evidence="6" type="ORF">DFP72DRAFT_903138</name>
</gene>
<dbReference type="PROSITE" id="PS51477">
    <property type="entry name" value="PAH"/>
    <property type="match status" value="1"/>
</dbReference>
<dbReference type="GO" id="GO:0006355">
    <property type="term" value="P:regulation of DNA-templated transcription"/>
    <property type="evidence" value="ECO:0007669"/>
    <property type="project" value="InterPro"/>
</dbReference>
<evidence type="ECO:0000313" key="6">
    <source>
        <dbReference type="EMBL" id="KAF6753020.1"/>
    </source>
</evidence>
<feature type="compositionally biased region" description="Polar residues" evidence="4">
    <location>
        <begin position="646"/>
        <end position="660"/>
    </location>
</feature>
<dbReference type="InterPro" id="IPR003822">
    <property type="entry name" value="PAH"/>
</dbReference>
<dbReference type="Pfam" id="PF00069">
    <property type="entry name" value="Pkinase"/>
    <property type="match status" value="1"/>
</dbReference>
<feature type="region of interest" description="Disordered" evidence="4">
    <location>
        <begin position="547"/>
        <end position="681"/>
    </location>
</feature>